<dbReference type="Gene3D" id="3.40.50.620">
    <property type="entry name" value="HUPs"/>
    <property type="match status" value="1"/>
</dbReference>
<comment type="caution">
    <text evidence="4">The sequence shown here is derived from an EMBL/GenBank/DDBJ whole genome shotgun (WGS) entry which is preliminary data.</text>
</comment>
<dbReference type="InterPro" id="IPR006015">
    <property type="entry name" value="Universal_stress_UspA"/>
</dbReference>
<organism evidence="4 5">
    <name type="scientific">Acanthopleuribacter pedis</name>
    <dbReference type="NCBI Taxonomy" id="442870"/>
    <lineage>
        <taxon>Bacteria</taxon>
        <taxon>Pseudomonadati</taxon>
        <taxon>Acidobacteriota</taxon>
        <taxon>Holophagae</taxon>
        <taxon>Acanthopleuribacterales</taxon>
        <taxon>Acanthopleuribacteraceae</taxon>
        <taxon>Acanthopleuribacter</taxon>
    </lineage>
</organism>
<dbReference type="PRINTS" id="PR01438">
    <property type="entry name" value="UNVRSLSTRESS"/>
</dbReference>
<dbReference type="InterPro" id="IPR006016">
    <property type="entry name" value="UspA"/>
</dbReference>
<dbReference type="PANTHER" id="PTHR46268:SF6">
    <property type="entry name" value="UNIVERSAL STRESS PROTEIN UP12"/>
    <property type="match status" value="1"/>
</dbReference>
<protein>
    <recommendedName>
        <fullName evidence="2">Universal stress protein</fullName>
    </recommendedName>
</protein>
<dbReference type="Pfam" id="PF00582">
    <property type="entry name" value="Usp"/>
    <property type="match status" value="1"/>
</dbReference>
<dbReference type="InterPro" id="IPR014729">
    <property type="entry name" value="Rossmann-like_a/b/a_fold"/>
</dbReference>
<proteinExistence type="inferred from homology"/>
<dbReference type="CDD" id="cd00293">
    <property type="entry name" value="USP-like"/>
    <property type="match status" value="1"/>
</dbReference>
<dbReference type="AlphaFoldDB" id="A0A8J7QCB4"/>
<dbReference type="GO" id="GO:0005737">
    <property type="term" value="C:cytoplasm"/>
    <property type="evidence" value="ECO:0007669"/>
    <property type="project" value="UniProtKB-SubCell"/>
</dbReference>
<dbReference type="SUPFAM" id="SSF52402">
    <property type="entry name" value="Adenine nucleotide alpha hydrolases-like"/>
    <property type="match status" value="1"/>
</dbReference>
<gene>
    <name evidence="4" type="ORF">J3U88_25380</name>
</gene>
<name>A0A8J7QCB4_9BACT</name>
<evidence type="ECO:0000256" key="1">
    <source>
        <dbReference type="ARBA" id="ARBA00008791"/>
    </source>
</evidence>
<accession>A0A8J7QCB4</accession>
<evidence type="ECO:0000313" key="5">
    <source>
        <dbReference type="Proteomes" id="UP000664417"/>
    </source>
</evidence>
<keyword evidence="2" id="KW-0963">Cytoplasm</keyword>
<dbReference type="PIRSF" id="PIRSF006276">
    <property type="entry name" value="UspA"/>
    <property type="match status" value="1"/>
</dbReference>
<reference evidence="4" key="1">
    <citation type="submission" date="2021-03" db="EMBL/GenBank/DDBJ databases">
        <authorList>
            <person name="Wang G."/>
        </authorList>
    </citation>
    <scope>NUCLEOTIDE SEQUENCE</scope>
    <source>
        <strain evidence="4">KCTC 12899</strain>
    </source>
</reference>
<keyword evidence="5" id="KW-1185">Reference proteome</keyword>
<comment type="similarity">
    <text evidence="1 2">Belongs to the universal stress protein A family.</text>
</comment>
<comment type="subcellular location">
    <subcellularLocation>
        <location evidence="2">Cytoplasm</location>
    </subcellularLocation>
</comment>
<evidence type="ECO:0000256" key="2">
    <source>
        <dbReference type="PIRNR" id="PIRNR006276"/>
    </source>
</evidence>
<feature type="domain" description="UspA" evidence="3">
    <location>
        <begin position="3"/>
        <end position="142"/>
    </location>
</feature>
<dbReference type="Proteomes" id="UP000664417">
    <property type="component" value="Unassembled WGS sequence"/>
</dbReference>
<sequence length="145" mass="15975">MSQILVALDFSDVSDRVVAEAGKLGKAFGDKLWLIHVAAPDPDFVGYEAGPQHVRDNRAHELREEHRRLQAWAEGLRAQGLEATALLVQGPTVSTLLETIKKHDIEYVVMGTHGHGKLYKLLMGNVSEGVIREAHVPVLLVPTQK</sequence>
<evidence type="ECO:0000259" key="3">
    <source>
        <dbReference type="Pfam" id="PF00582"/>
    </source>
</evidence>
<evidence type="ECO:0000313" key="4">
    <source>
        <dbReference type="EMBL" id="MBO1321837.1"/>
    </source>
</evidence>
<dbReference type="EMBL" id="JAFREP010000028">
    <property type="protein sequence ID" value="MBO1321837.1"/>
    <property type="molecule type" value="Genomic_DNA"/>
</dbReference>
<dbReference type="RefSeq" id="WP_207861810.1">
    <property type="nucleotide sequence ID" value="NZ_JAFREP010000028.1"/>
</dbReference>
<dbReference type="PANTHER" id="PTHR46268">
    <property type="entry name" value="STRESS RESPONSE PROTEIN NHAX"/>
    <property type="match status" value="1"/>
</dbReference>